<feature type="transmembrane region" description="Helical" evidence="7">
    <location>
        <begin position="189"/>
        <end position="209"/>
    </location>
</feature>
<dbReference type="Pfam" id="PF00015">
    <property type="entry name" value="MCPsignal"/>
    <property type="match status" value="1"/>
</dbReference>
<dbReference type="GO" id="GO:0004888">
    <property type="term" value="F:transmembrane signaling receptor activity"/>
    <property type="evidence" value="ECO:0007669"/>
    <property type="project" value="InterPro"/>
</dbReference>
<gene>
    <name evidence="10" type="ORF">J2S42_007432</name>
</gene>
<dbReference type="CDD" id="cd06225">
    <property type="entry name" value="HAMP"/>
    <property type="match status" value="1"/>
</dbReference>
<feature type="region of interest" description="Disordered" evidence="6">
    <location>
        <begin position="271"/>
        <end position="296"/>
    </location>
</feature>
<evidence type="ECO:0000256" key="1">
    <source>
        <dbReference type="ARBA" id="ARBA00022692"/>
    </source>
</evidence>
<dbReference type="InterPro" id="IPR024478">
    <property type="entry name" value="HlyB_4HB_MCP"/>
</dbReference>
<dbReference type="SUPFAM" id="SSF58104">
    <property type="entry name" value="Methyl-accepting chemotaxis protein (MCP) signaling domain"/>
    <property type="match status" value="1"/>
</dbReference>
<dbReference type="PROSITE" id="PS50111">
    <property type="entry name" value="CHEMOTAXIS_TRANSDUC_2"/>
    <property type="match status" value="1"/>
</dbReference>
<evidence type="ECO:0000256" key="7">
    <source>
        <dbReference type="SAM" id="Phobius"/>
    </source>
</evidence>
<evidence type="ECO:0000256" key="3">
    <source>
        <dbReference type="ARBA" id="ARBA00023224"/>
    </source>
</evidence>
<feature type="compositionally biased region" description="Polar residues" evidence="6">
    <location>
        <begin position="278"/>
        <end position="291"/>
    </location>
</feature>
<keyword evidence="2 7" id="KW-1133">Transmembrane helix</keyword>
<evidence type="ECO:0000259" key="9">
    <source>
        <dbReference type="PROSITE" id="PS50885"/>
    </source>
</evidence>
<evidence type="ECO:0000313" key="10">
    <source>
        <dbReference type="EMBL" id="MDQ0370763.1"/>
    </source>
</evidence>
<dbReference type="GO" id="GO:0006935">
    <property type="term" value="P:chemotaxis"/>
    <property type="evidence" value="ECO:0007669"/>
    <property type="project" value="InterPro"/>
</dbReference>
<evidence type="ECO:0000259" key="8">
    <source>
        <dbReference type="PROSITE" id="PS50111"/>
    </source>
</evidence>
<keyword evidence="11" id="KW-1185">Reference proteome</keyword>
<dbReference type="Gene3D" id="1.10.287.950">
    <property type="entry name" value="Methyl-accepting chemotaxis protein"/>
    <property type="match status" value="1"/>
</dbReference>
<dbReference type="SMART" id="SM00304">
    <property type="entry name" value="HAMP"/>
    <property type="match status" value="1"/>
</dbReference>
<dbReference type="InterPro" id="IPR004089">
    <property type="entry name" value="MCPsignal_dom"/>
</dbReference>
<dbReference type="PANTHER" id="PTHR32089:SF112">
    <property type="entry name" value="LYSOZYME-LIKE PROTEIN-RELATED"/>
    <property type="match status" value="1"/>
</dbReference>
<dbReference type="RefSeq" id="WP_307246986.1">
    <property type="nucleotide sequence ID" value="NZ_JAUSUZ010000001.1"/>
</dbReference>
<comment type="caution">
    <text evidence="10">The sequence shown here is derived from an EMBL/GenBank/DDBJ whole genome shotgun (WGS) entry which is preliminary data.</text>
</comment>
<dbReference type="PRINTS" id="PR00260">
    <property type="entry name" value="CHEMTRNSDUCR"/>
</dbReference>
<feature type="domain" description="HAMP" evidence="9">
    <location>
        <begin position="210"/>
        <end position="262"/>
    </location>
</feature>
<name>A0AAE3W6G9_9ACTN</name>
<dbReference type="GO" id="GO:0016020">
    <property type="term" value="C:membrane"/>
    <property type="evidence" value="ECO:0007669"/>
    <property type="project" value="InterPro"/>
</dbReference>
<sequence length="525" mass="54547">MRSLSMRTSLLATAAVALVVALVVGGLSVVRMSAIADRAESVYDEALRPLSVVQDIEQLIWHSRWASLSNLTGTDPVKVKAYAEETAAMLDQVSVRIDEYAGLTVTDAERAAMATFTDNWATYLDLRQQSAALKQAGKLEEWQAFRSSTLNPSIVTAMEDLTALKELSQAHATGTAAAARRTADQARTVIIIVLVAGVVLAAAFSLLVARGLVRRLAGLESVLAAMAAGDLTERPADTAGDEIGRMSRAVHQANAQMRAAVRTLAEASTGLAERSTELQRASGTLSSNTDEASGRVSSIDEAAGEVTAGVSAVASGAEEMGAAIREIAVSATEAAQVAADAVRVASQAEELMTKLDTSSAEIDSVVKVITAIAGQTNLLALNATIEAARAGESGKGFAVVAGEVKDLAQETAKATEEISRRIEAIQVDTRTAVESISGIGEIIGRINDYQNTIASAVEEQSATTNGMTSDLNRAAGGTSQISSQIGEVVQVTAATREAAHATETAAGDLARISGDLRAAVSGFRY</sequence>
<evidence type="ECO:0000256" key="6">
    <source>
        <dbReference type="SAM" id="MobiDB-lite"/>
    </source>
</evidence>
<accession>A0AAE3W6G9</accession>
<dbReference type="InterPro" id="IPR004090">
    <property type="entry name" value="Chemotax_Me-accpt_rcpt"/>
</dbReference>
<dbReference type="EMBL" id="JAUSUZ010000001">
    <property type="protein sequence ID" value="MDQ0370763.1"/>
    <property type="molecule type" value="Genomic_DNA"/>
</dbReference>
<feature type="domain" description="Methyl-accepting transducer" evidence="8">
    <location>
        <begin position="267"/>
        <end position="513"/>
    </location>
</feature>
<dbReference type="Proteomes" id="UP001240236">
    <property type="component" value="Unassembled WGS sequence"/>
</dbReference>
<dbReference type="InterPro" id="IPR003660">
    <property type="entry name" value="HAMP_dom"/>
</dbReference>
<reference evidence="10 11" key="1">
    <citation type="submission" date="2023-07" db="EMBL/GenBank/DDBJ databases">
        <title>Sequencing the genomes of 1000 actinobacteria strains.</title>
        <authorList>
            <person name="Klenk H.-P."/>
        </authorList>
    </citation>
    <scope>NUCLEOTIDE SEQUENCE [LARGE SCALE GENOMIC DNA]</scope>
    <source>
        <strain evidence="10 11">DSM 44709</strain>
    </source>
</reference>
<protein>
    <submittedName>
        <fullName evidence="10">Methyl-accepting chemotaxis protein</fullName>
    </submittedName>
</protein>
<proteinExistence type="inferred from homology"/>
<evidence type="ECO:0000256" key="5">
    <source>
        <dbReference type="PROSITE-ProRule" id="PRU00284"/>
    </source>
</evidence>
<comment type="similarity">
    <text evidence="4">Belongs to the methyl-accepting chemotaxis (MCP) protein family.</text>
</comment>
<dbReference type="PROSITE" id="PS50885">
    <property type="entry name" value="HAMP"/>
    <property type="match status" value="1"/>
</dbReference>
<dbReference type="AlphaFoldDB" id="A0AAE3W6G9"/>
<evidence type="ECO:0000313" key="11">
    <source>
        <dbReference type="Proteomes" id="UP001240236"/>
    </source>
</evidence>
<dbReference type="Pfam" id="PF12729">
    <property type="entry name" value="4HB_MCP_1"/>
    <property type="match status" value="1"/>
</dbReference>
<evidence type="ECO:0000256" key="4">
    <source>
        <dbReference type="ARBA" id="ARBA00029447"/>
    </source>
</evidence>
<dbReference type="SMART" id="SM00283">
    <property type="entry name" value="MA"/>
    <property type="match status" value="1"/>
</dbReference>
<keyword evidence="3 5" id="KW-0807">Transducer</keyword>
<organism evidence="10 11">
    <name type="scientific">Catenuloplanes indicus</name>
    <dbReference type="NCBI Taxonomy" id="137267"/>
    <lineage>
        <taxon>Bacteria</taxon>
        <taxon>Bacillati</taxon>
        <taxon>Actinomycetota</taxon>
        <taxon>Actinomycetes</taxon>
        <taxon>Micromonosporales</taxon>
        <taxon>Micromonosporaceae</taxon>
        <taxon>Catenuloplanes</taxon>
    </lineage>
</organism>
<evidence type="ECO:0000256" key="2">
    <source>
        <dbReference type="ARBA" id="ARBA00022989"/>
    </source>
</evidence>
<dbReference type="PANTHER" id="PTHR32089">
    <property type="entry name" value="METHYL-ACCEPTING CHEMOTAXIS PROTEIN MCPB"/>
    <property type="match status" value="1"/>
</dbReference>
<keyword evidence="1 7" id="KW-0812">Transmembrane</keyword>
<dbReference type="GO" id="GO:0007165">
    <property type="term" value="P:signal transduction"/>
    <property type="evidence" value="ECO:0007669"/>
    <property type="project" value="UniProtKB-KW"/>
</dbReference>
<keyword evidence="7" id="KW-0472">Membrane</keyword>
<dbReference type="Pfam" id="PF00672">
    <property type="entry name" value="HAMP"/>
    <property type="match status" value="1"/>
</dbReference>